<feature type="transmembrane region" description="Helical" evidence="1">
    <location>
        <begin position="28"/>
        <end position="46"/>
    </location>
</feature>
<evidence type="ECO:0000256" key="1">
    <source>
        <dbReference type="SAM" id="Phobius"/>
    </source>
</evidence>
<sequence>MDPNQKLMMDQGGIFPNLDRYKRLVGKLIYFIITSLDISFAVRVVSQFMQNPYIDHWNAMIRILKYIKRRAPGQGLLYEEKGNT</sequence>
<dbReference type="PANTHER" id="PTHR11439">
    <property type="entry name" value="GAG-POL-RELATED RETROTRANSPOSON"/>
    <property type="match status" value="1"/>
</dbReference>
<evidence type="ECO:0008006" key="4">
    <source>
        <dbReference type="Google" id="ProtNLM"/>
    </source>
</evidence>
<reference evidence="2 3" key="1">
    <citation type="journal article" date="2012" name="Nat. Biotechnol.">
        <title>Draft genome sequence of pigeonpea (Cajanus cajan), an orphan legume crop of resource-poor farmers.</title>
        <authorList>
            <person name="Varshney R.K."/>
            <person name="Chen W."/>
            <person name="Li Y."/>
            <person name="Bharti A.K."/>
            <person name="Saxena R.K."/>
            <person name="Schlueter J.A."/>
            <person name="Donoghue M.T."/>
            <person name="Azam S."/>
            <person name="Fan G."/>
            <person name="Whaley A.M."/>
            <person name="Farmer A.D."/>
            <person name="Sheridan J."/>
            <person name="Iwata A."/>
            <person name="Tuteja R."/>
            <person name="Penmetsa R.V."/>
            <person name="Wu W."/>
            <person name="Upadhyaya H.D."/>
            <person name="Yang S.P."/>
            <person name="Shah T."/>
            <person name="Saxena K.B."/>
            <person name="Michael T."/>
            <person name="McCombie W.R."/>
            <person name="Yang B."/>
            <person name="Zhang G."/>
            <person name="Yang H."/>
            <person name="Wang J."/>
            <person name="Spillane C."/>
            <person name="Cook D.R."/>
            <person name="May G.D."/>
            <person name="Xu X."/>
            <person name="Jackson S.A."/>
        </authorList>
    </citation>
    <scope>NUCLEOTIDE SEQUENCE [LARGE SCALE GENOMIC DNA]</scope>
    <source>
        <strain evidence="3">cv. Asha</strain>
    </source>
</reference>
<dbReference type="OMA" id="FENPERY"/>
<keyword evidence="1" id="KW-1133">Transmembrane helix</keyword>
<dbReference type="EMBL" id="CM003613">
    <property type="protein sequence ID" value="KYP54947.1"/>
    <property type="molecule type" value="Genomic_DNA"/>
</dbReference>
<proteinExistence type="predicted"/>
<accession>A0A151SJI0</accession>
<gene>
    <name evidence="2" type="ORF">KK1_001148</name>
</gene>
<dbReference type="Proteomes" id="UP000075243">
    <property type="component" value="Chromosome 11"/>
</dbReference>
<keyword evidence="1" id="KW-0472">Membrane</keyword>
<evidence type="ECO:0000313" key="2">
    <source>
        <dbReference type="EMBL" id="KYP54947.1"/>
    </source>
</evidence>
<protein>
    <recommendedName>
        <fullName evidence="4">Retrovirus-related Pol polyprotein from transposon TNT 1-94</fullName>
    </recommendedName>
</protein>
<organism evidence="2 3">
    <name type="scientific">Cajanus cajan</name>
    <name type="common">Pigeon pea</name>
    <name type="synonym">Cajanus indicus</name>
    <dbReference type="NCBI Taxonomy" id="3821"/>
    <lineage>
        <taxon>Eukaryota</taxon>
        <taxon>Viridiplantae</taxon>
        <taxon>Streptophyta</taxon>
        <taxon>Embryophyta</taxon>
        <taxon>Tracheophyta</taxon>
        <taxon>Spermatophyta</taxon>
        <taxon>Magnoliopsida</taxon>
        <taxon>eudicotyledons</taxon>
        <taxon>Gunneridae</taxon>
        <taxon>Pentapetalae</taxon>
        <taxon>rosids</taxon>
        <taxon>fabids</taxon>
        <taxon>Fabales</taxon>
        <taxon>Fabaceae</taxon>
        <taxon>Papilionoideae</taxon>
        <taxon>50 kb inversion clade</taxon>
        <taxon>NPAAA clade</taxon>
        <taxon>indigoferoid/millettioid clade</taxon>
        <taxon>Phaseoleae</taxon>
        <taxon>Cajanus</taxon>
    </lineage>
</organism>
<keyword evidence="3" id="KW-1185">Reference proteome</keyword>
<dbReference type="PANTHER" id="PTHR11439:SF485">
    <property type="entry name" value="REVERSE TRANSCRIPTASE TY1_COPIA-TYPE DOMAIN-CONTAINING PROTEIN"/>
    <property type="match status" value="1"/>
</dbReference>
<evidence type="ECO:0000313" key="3">
    <source>
        <dbReference type="Proteomes" id="UP000075243"/>
    </source>
</evidence>
<name>A0A151SJI0_CAJCA</name>
<dbReference type="Gramene" id="C.cajan_01119.t">
    <property type="protein sequence ID" value="C.cajan_01119.t.cds1"/>
    <property type="gene ID" value="C.cajan_01119"/>
</dbReference>
<dbReference type="AlphaFoldDB" id="A0A151SJI0"/>
<keyword evidence="1" id="KW-0812">Transmembrane</keyword>